<dbReference type="EMBL" id="UINC01228718">
    <property type="protein sequence ID" value="SVE60145.1"/>
    <property type="molecule type" value="Genomic_DNA"/>
</dbReference>
<feature type="non-terminal residue" evidence="3">
    <location>
        <position position="1"/>
    </location>
</feature>
<gene>
    <name evidence="3" type="ORF">METZ01_LOCUS512999</name>
</gene>
<feature type="region of interest" description="Disordered" evidence="1">
    <location>
        <begin position="107"/>
        <end position="128"/>
    </location>
</feature>
<feature type="transmembrane region" description="Helical" evidence="2">
    <location>
        <begin position="136"/>
        <end position="154"/>
    </location>
</feature>
<evidence type="ECO:0000256" key="1">
    <source>
        <dbReference type="SAM" id="MobiDB-lite"/>
    </source>
</evidence>
<keyword evidence="2" id="KW-1133">Transmembrane helix</keyword>
<feature type="transmembrane region" description="Helical" evidence="2">
    <location>
        <begin position="166"/>
        <end position="188"/>
    </location>
</feature>
<feature type="transmembrane region" description="Helical" evidence="2">
    <location>
        <begin position="68"/>
        <end position="91"/>
    </location>
</feature>
<dbReference type="PANTHER" id="PTHR35793">
    <property type="entry name" value="INNER MEMBRANE PROTEIN YJIG"/>
    <property type="match status" value="1"/>
</dbReference>
<dbReference type="PANTHER" id="PTHR35793:SF2">
    <property type="entry name" value="INNER MEMBRANE PROTEIN YJIG"/>
    <property type="match status" value="1"/>
</dbReference>
<feature type="transmembrane region" description="Helical" evidence="2">
    <location>
        <begin position="208"/>
        <end position="226"/>
    </location>
</feature>
<proteinExistence type="predicted"/>
<feature type="transmembrane region" description="Helical" evidence="2">
    <location>
        <begin position="34"/>
        <end position="56"/>
    </location>
</feature>
<dbReference type="GO" id="GO:0005886">
    <property type="term" value="C:plasma membrane"/>
    <property type="evidence" value="ECO:0007669"/>
    <property type="project" value="TreeGrafter"/>
</dbReference>
<feature type="non-terminal residue" evidence="3">
    <location>
        <position position="229"/>
    </location>
</feature>
<evidence type="ECO:0008006" key="4">
    <source>
        <dbReference type="Google" id="ProtNLM"/>
    </source>
</evidence>
<evidence type="ECO:0000313" key="3">
    <source>
        <dbReference type="EMBL" id="SVE60145.1"/>
    </source>
</evidence>
<name>A0A383EV80_9ZZZZ</name>
<sequence length="229" mass="24819">ANMFGLANAATPFGIKAMQELDKHNGQSGTATNAMVMFLAINTSALAILPTGMVALRVSMGSQDPAGIFLTTWFASASATVMAVLAASLLAQLPNYRTTEPACIGPKDLENDLDSNTQDNSDETTPADMKPPMLRLWLSRLFWFALFALAIRSIATRTDSEPVFDLVRSIMSFWSIPVIIAALVTYGWVRHVAVYESLVEGAKEGFQVALRIIPFLVAILVLIGMFRSS</sequence>
<protein>
    <recommendedName>
        <fullName evidence="4">Nucleoside transporter/FeoB GTPase Gate domain-containing protein</fullName>
    </recommendedName>
</protein>
<accession>A0A383EV80</accession>
<dbReference type="InterPro" id="IPR052549">
    <property type="entry name" value="SpmB"/>
</dbReference>
<dbReference type="AlphaFoldDB" id="A0A383EV80"/>
<reference evidence="3" key="1">
    <citation type="submission" date="2018-05" db="EMBL/GenBank/DDBJ databases">
        <authorList>
            <person name="Lanie J.A."/>
            <person name="Ng W.-L."/>
            <person name="Kazmierczak K.M."/>
            <person name="Andrzejewski T.M."/>
            <person name="Davidsen T.M."/>
            <person name="Wayne K.J."/>
            <person name="Tettelin H."/>
            <person name="Glass J.I."/>
            <person name="Rusch D."/>
            <person name="Podicherti R."/>
            <person name="Tsui H.-C.T."/>
            <person name="Winkler M.E."/>
        </authorList>
    </citation>
    <scope>NUCLEOTIDE SEQUENCE</scope>
</reference>
<keyword evidence="2" id="KW-0812">Transmembrane</keyword>
<evidence type="ECO:0000256" key="2">
    <source>
        <dbReference type="SAM" id="Phobius"/>
    </source>
</evidence>
<organism evidence="3">
    <name type="scientific">marine metagenome</name>
    <dbReference type="NCBI Taxonomy" id="408172"/>
    <lineage>
        <taxon>unclassified sequences</taxon>
        <taxon>metagenomes</taxon>
        <taxon>ecological metagenomes</taxon>
    </lineage>
</organism>
<keyword evidence="2" id="KW-0472">Membrane</keyword>